<evidence type="ECO:0000256" key="5">
    <source>
        <dbReference type="ARBA" id="ARBA00022692"/>
    </source>
</evidence>
<proteinExistence type="inferred from homology"/>
<evidence type="ECO:0000256" key="6">
    <source>
        <dbReference type="ARBA" id="ARBA00022989"/>
    </source>
</evidence>
<dbReference type="AlphaFoldDB" id="A0A246FCE5"/>
<dbReference type="STRING" id="46680.GCA_000807755_02353"/>
<dbReference type="InterPro" id="IPR010279">
    <property type="entry name" value="YqjD/ElaB"/>
</dbReference>
<keyword evidence="7 8" id="KW-0472">Membrane</keyword>
<comment type="caution">
    <text evidence="11">The sequence shown here is derived from an EMBL/GenBank/DDBJ whole genome shotgun (WGS) entry which is preliminary data.</text>
</comment>
<name>A0A246FCE5_PSENT</name>
<keyword evidence="4" id="KW-0997">Cell inner membrane</keyword>
<comment type="subcellular location">
    <subcellularLocation>
        <location evidence="1">Cell inner membrane</location>
        <topology evidence="1">Single-pass membrane protein</topology>
    </subcellularLocation>
</comment>
<keyword evidence="6 8" id="KW-1133">Transmembrane helix</keyword>
<dbReference type="Pfam" id="PF19029">
    <property type="entry name" value="DUF883_C"/>
    <property type="match status" value="1"/>
</dbReference>
<evidence type="ECO:0000313" key="11">
    <source>
        <dbReference type="EMBL" id="OWP51989.1"/>
    </source>
</evidence>
<accession>A0A246FCE5</accession>
<evidence type="ECO:0000256" key="4">
    <source>
        <dbReference type="ARBA" id="ARBA00022519"/>
    </source>
</evidence>
<evidence type="ECO:0000256" key="2">
    <source>
        <dbReference type="ARBA" id="ARBA00010423"/>
    </source>
</evidence>
<evidence type="ECO:0000256" key="3">
    <source>
        <dbReference type="ARBA" id="ARBA00022475"/>
    </source>
</evidence>
<evidence type="ECO:0000256" key="8">
    <source>
        <dbReference type="SAM" id="Phobius"/>
    </source>
</evidence>
<dbReference type="InterPro" id="IPR043605">
    <property type="entry name" value="DUF883_C"/>
</dbReference>
<feature type="transmembrane region" description="Helical" evidence="8">
    <location>
        <begin position="85"/>
        <end position="103"/>
    </location>
</feature>
<feature type="domain" description="DUF883" evidence="9">
    <location>
        <begin position="12"/>
        <end position="63"/>
    </location>
</feature>
<feature type="domain" description="DUF883" evidence="10">
    <location>
        <begin position="76"/>
        <end position="105"/>
    </location>
</feature>
<dbReference type="GO" id="GO:0043022">
    <property type="term" value="F:ribosome binding"/>
    <property type="evidence" value="ECO:0007669"/>
    <property type="project" value="InterPro"/>
</dbReference>
<comment type="similarity">
    <text evidence="2">Belongs to the ElaB/YgaM/YqjD family.</text>
</comment>
<evidence type="ECO:0000256" key="1">
    <source>
        <dbReference type="ARBA" id="ARBA00004377"/>
    </source>
</evidence>
<reference evidence="11 12" key="1">
    <citation type="submission" date="2017-06" db="EMBL/GenBank/DDBJ databases">
        <title>Draft genome of Pseudomonas nitroreducens DF05.</title>
        <authorList>
            <person name="Iyer R."/>
        </authorList>
    </citation>
    <scope>NUCLEOTIDE SEQUENCE [LARGE SCALE GENOMIC DNA]</scope>
    <source>
        <strain evidence="11 12">DF05</strain>
    </source>
</reference>
<evidence type="ECO:0000259" key="9">
    <source>
        <dbReference type="Pfam" id="PF05957"/>
    </source>
</evidence>
<dbReference type="PANTHER" id="PTHR35893">
    <property type="entry name" value="INNER MEMBRANE PROTEIN-RELATED"/>
    <property type="match status" value="1"/>
</dbReference>
<dbReference type="RefSeq" id="WP_088416837.1">
    <property type="nucleotide sequence ID" value="NZ_NJBA01000002.1"/>
</dbReference>
<dbReference type="eggNOG" id="COG4575">
    <property type="taxonomic scope" value="Bacteria"/>
</dbReference>
<dbReference type="EMBL" id="NJBA01000002">
    <property type="protein sequence ID" value="OWP51989.1"/>
    <property type="molecule type" value="Genomic_DNA"/>
</dbReference>
<evidence type="ECO:0008006" key="13">
    <source>
        <dbReference type="Google" id="ProtNLM"/>
    </source>
</evidence>
<sequence length="105" mass="11423">MPRKTAVNAAKDELLAEFQALVSDTEKLLQTSAELAGAEADQMREQIHESLKRAREAIYSTKDSVRDQGKAAVDATEEFLGEHPWQAVGIAAGVGFLLGLLVSRR</sequence>
<dbReference type="Proteomes" id="UP000198145">
    <property type="component" value="Unassembled WGS sequence"/>
</dbReference>
<dbReference type="GO" id="GO:0005886">
    <property type="term" value="C:plasma membrane"/>
    <property type="evidence" value="ECO:0007669"/>
    <property type="project" value="UniProtKB-SubCell"/>
</dbReference>
<keyword evidence="5 8" id="KW-0812">Transmembrane</keyword>
<gene>
    <name evidence="11" type="ORF">CEG18_06945</name>
</gene>
<evidence type="ECO:0000256" key="7">
    <source>
        <dbReference type="ARBA" id="ARBA00023136"/>
    </source>
</evidence>
<keyword evidence="3" id="KW-1003">Cell membrane</keyword>
<dbReference type="Pfam" id="PF05957">
    <property type="entry name" value="DUF883"/>
    <property type="match status" value="1"/>
</dbReference>
<organism evidence="11 12">
    <name type="scientific">Pseudomonas nitroreducens</name>
    <dbReference type="NCBI Taxonomy" id="46680"/>
    <lineage>
        <taxon>Bacteria</taxon>
        <taxon>Pseudomonadati</taxon>
        <taxon>Pseudomonadota</taxon>
        <taxon>Gammaproteobacteria</taxon>
        <taxon>Pseudomonadales</taxon>
        <taxon>Pseudomonadaceae</taxon>
        <taxon>Pseudomonas</taxon>
    </lineage>
</organism>
<dbReference type="PANTHER" id="PTHR35893:SF3">
    <property type="entry name" value="INNER MEMBRANE PROTEIN"/>
    <property type="match status" value="1"/>
</dbReference>
<protein>
    <recommendedName>
        <fullName evidence="13">DUF883 domain-containing protein</fullName>
    </recommendedName>
</protein>
<dbReference type="InterPro" id="IPR043604">
    <property type="entry name" value="DUF883_N"/>
</dbReference>
<evidence type="ECO:0000259" key="10">
    <source>
        <dbReference type="Pfam" id="PF19029"/>
    </source>
</evidence>
<evidence type="ECO:0000313" key="12">
    <source>
        <dbReference type="Proteomes" id="UP000198145"/>
    </source>
</evidence>